<organism evidence="2 3">
    <name type="scientific">Ilyodon furcidens</name>
    <name type="common">goldbreast splitfin</name>
    <dbReference type="NCBI Taxonomy" id="33524"/>
    <lineage>
        <taxon>Eukaryota</taxon>
        <taxon>Metazoa</taxon>
        <taxon>Chordata</taxon>
        <taxon>Craniata</taxon>
        <taxon>Vertebrata</taxon>
        <taxon>Euteleostomi</taxon>
        <taxon>Actinopterygii</taxon>
        <taxon>Neopterygii</taxon>
        <taxon>Teleostei</taxon>
        <taxon>Neoteleostei</taxon>
        <taxon>Acanthomorphata</taxon>
        <taxon>Ovalentaria</taxon>
        <taxon>Atherinomorphae</taxon>
        <taxon>Cyprinodontiformes</taxon>
        <taxon>Goodeidae</taxon>
        <taxon>Ilyodon</taxon>
    </lineage>
</organism>
<evidence type="ECO:0000256" key="1">
    <source>
        <dbReference type="SAM" id="SignalP"/>
    </source>
</evidence>
<evidence type="ECO:0008006" key="4">
    <source>
        <dbReference type="Google" id="ProtNLM"/>
    </source>
</evidence>
<reference evidence="2 3" key="1">
    <citation type="submission" date="2021-06" db="EMBL/GenBank/DDBJ databases">
        <authorList>
            <person name="Palmer J.M."/>
        </authorList>
    </citation>
    <scope>NUCLEOTIDE SEQUENCE [LARGE SCALE GENOMIC DNA]</scope>
    <source>
        <strain evidence="3">if_2019</strain>
        <tissue evidence="2">Muscle</tissue>
    </source>
</reference>
<keyword evidence="3" id="KW-1185">Reference proteome</keyword>
<feature type="chain" id="PRO_5047064644" description="Secreted protein" evidence="1">
    <location>
        <begin position="28"/>
        <end position="110"/>
    </location>
</feature>
<proteinExistence type="predicted"/>
<accession>A0ABV0V5S4</accession>
<comment type="caution">
    <text evidence="2">The sequence shown here is derived from an EMBL/GenBank/DDBJ whole genome shotgun (WGS) entry which is preliminary data.</text>
</comment>
<keyword evidence="1" id="KW-0732">Signal</keyword>
<sequence length="110" mass="12440">MDSRLLFISFFFSLFFLQRAILDFVAGYDVLAAAAVLPQLSNLLPQCSVFPLQEGGTHRDLVLFQPPRITGTLRCQIVFLSPGPVFVILRGISEKQRLNINELMQWARLS</sequence>
<feature type="signal peptide" evidence="1">
    <location>
        <begin position="1"/>
        <end position="27"/>
    </location>
</feature>
<protein>
    <recommendedName>
        <fullName evidence="4">Secreted protein</fullName>
    </recommendedName>
</protein>
<evidence type="ECO:0000313" key="2">
    <source>
        <dbReference type="EMBL" id="MEQ2251796.1"/>
    </source>
</evidence>
<name>A0ABV0V5S4_9TELE</name>
<dbReference type="EMBL" id="JAHRIQ010093957">
    <property type="protein sequence ID" value="MEQ2251796.1"/>
    <property type="molecule type" value="Genomic_DNA"/>
</dbReference>
<gene>
    <name evidence="2" type="ORF">ILYODFUR_014851</name>
</gene>
<dbReference type="Proteomes" id="UP001482620">
    <property type="component" value="Unassembled WGS sequence"/>
</dbReference>
<evidence type="ECO:0000313" key="3">
    <source>
        <dbReference type="Proteomes" id="UP001482620"/>
    </source>
</evidence>